<dbReference type="RefSeq" id="WP_154769660.1">
    <property type="nucleotide sequence ID" value="NZ_WLYK01000006.1"/>
</dbReference>
<accession>A0A7K1FNI8</accession>
<dbReference type="Gene3D" id="3.40.970.30">
    <property type="entry name" value="yp_829618.1 like domains"/>
    <property type="match status" value="1"/>
</dbReference>
<keyword evidence="3" id="KW-1185">Reference proteome</keyword>
<dbReference type="Proteomes" id="UP000460221">
    <property type="component" value="Unassembled WGS sequence"/>
</dbReference>
<feature type="domain" description="DUF7793" evidence="1">
    <location>
        <begin position="26"/>
        <end position="132"/>
    </location>
</feature>
<organism evidence="2 3">
    <name type="scientific">Nakamurella alba</name>
    <dbReference type="NCBI Taxonomy" id="2665158"/>
    <lineage>
        <taxon>Bacteria</taxon>
        <taxon>Bacillati</taxon>
        <taxon>Actinomycetota</taxon>
        <taxon>Actinomycetes</taxon>
        <taxon>Nakamurellales</taxon>
        <taxon>Nakamurellaceae</taxon>
        <taxon>Nakamurella</taxon>
    </lineage>
</organism>
<dbReference type="AlphaFoldDB" id="A0A7K1FNI8"/>
<proteinExistence type="predicted"/>
<evidence type="ECO:0000259" key="1">
    <source>
        <dbReference type="Pfam" id="PF25056"/>
    </source>
</evidence>
<evidence type="ECO:0000313" key="2">
    <source>
        <dbReference type="EMBL" id="MTD15706.1"/>
    </source>
</evidence>
<evidence type="ECO:0000313" key="3">
    <source>
        <dbReference type="Proteomes" id="UP000460221"/>
    </source>
</evidence>
<reference evidence="2 3" key="1">
    <citation type="submission" date="2019-11" db="EMBL/GenBank/DDBJ databases">
        <authorList>
            <person name="Jiang L.-Q."/>
        </authorList>
    </citation>
    <scope>NUCLEOTIDE SEQUENCE [LARGE SCALE GENOMIC DNA]</scope>
    <source>
        <strain evidence="2 3">YIM 132087</strain>
    </source>
</reference>
<sequence length="141" mass="15399">MRPLSEPVPTPPVGGDDVLRLEMDADSVVHLSWRPDLMIDEDLARYAADRMEEFCGGGFRMHPLLVDMTGIAGVTTAARNAFGEPSGTAAVALLGETPVDRVMATFVIGVNQPSAATRYFTDRAEALHWLRDERARSERGD</sequence>
<comment type="caution">
    <text evidence="2">The sequence shown here is derived from an EMBL/GenBank/DDBJ whole genome shotgun (WGS) entry which is preliminary data.</text>
</comment>
<dbReference type="Pfam" id="PF25056">
    <property type="entry name" value="DUF7793"/>
    <property type="match status" value="1"/>
</dbReference>
<dbReference type="EMBL" id="WLYK01000006">
    <property type="protein sequence ID" value="MTD15706.1"/>
    <property type="molecule type" value="Genomic_DNA"/>
</dbReference>
<dbReference type="InterPro" id="IPR056695">
    <property type="entry name" value="DUF7793"/>
</dbReference>
<protein>
    <submittedName>
        <fullName evidence="2">STAS/SEC14 domain-containing protein</fullName>
    </submittedName>
</protein>
<name>A0A7K1FNI8_9ACTN</name>
<gene>
    <name evidence="2" type="ORF">GIS00_17365</name>
</gene>
<dbReference type="Gene3D" id="3.40.1680.10">
    <property type="entry name" value="yp_829618.1 domain like"/>
    <property type="match status" value="1"/>
</dbReference>